<proteinExistence type="predicted"/>
<evidence type="ECO:0000256" key="1">
    <source>
        <dbReference type="SAM" id="Phobius"/>
    </source>
</evidence>
<sequence length="124" mass="14617">MGVKSGFIFLGFIFIVEAIWALFGGKIYFKYQGWQIPDEKTIFGLLAIGLFFICIGIFYKPKYPELLHCKKCKKVYNYVDVKDKNGICPKCKGELQDYKEFENKNREFQKLDKIEKEFTKKSKN</sequence>
<keyword evidence="3" id="KW-1185">Reference proteome</keyword>
<gene>
    <name evidence="2" type="ORF">NYG85_07985</name>
</gene>
<organism evidence="2 3">
    <name type="scientific">Campylobacter gastrosuis</name>
    <dbReference type="NCBI Taxonomy" id="2974576"/>
    <lineage>
        <taxon>Bacteria</taxon>
        <taxon>Pseudomonadati</taxon>
        <taxon>Campylobacterota</taxon>
        <taxon>Epsilonproteobacteria</taxon>
        <taxon>Campylobacterales</taxon>
        <taxon>Campylobacteraceae</taxon>
        <taxon>Campylobacter</taxon>
    </lineage>
</organism>
<keyword evidence="2" id="KW-0540">Nuclease</keyword>
<reference evidence="2" key="2">
    <citation type="journal article" date="2023" name="Microorganisms">
        <title>Isolation and Genomic Characteristics of Cat-Borne Campylobacter felis sp. nov. and Sheep-Borne Campylobacter ovis sp. nov.</title>
        <authorList>
            <person name="Wang H."/>
            <person name="Li Y."/>
            <person name="Gu Y."/>
            <person name="Zhou G."/>
            <person name="Chen X."/>
            <person name="Zhang X."/>
            <person name="Shao Z."/>
            <person name="Zhang J."/>
            <person name="Zhang M."/>
        </authorList>
    </citation>
    <scope>NUCLEOTIDE SEQUENCE</scope>
    <source>
        <strain evidence="2">PS10</strain>
    </source>
</reference>
<feature type="transmembrane region" description="Helical" evidence="1">
    <location>
        <begin position="41"/>
        <end position="59"/>
    </location>
</feature>
<keyword evidence="2" id="KW-0378">Hydrolase</keyword>
<keyword evidence="2" id="KW-0255">Endonuclease</keyword>
<accession>A0ABT7HSB5</accession>
<dbReference type="GO" id="GO:0004519">
    <property type="term" value="F:endonuclease activity"/>
    <property type="evidence" value="ECO:0007669"/>
    <property type="project" value="UniProtKB-KW"/>
</dbReference>
<feature type="transmembrane region" description="Helical" evidence="1">
    <location>
        <begin position="6"/>
        <end position="29"/>
    </location>
</feature>
<dbReference type="Proteomes" id="UP001173801">
    <property type="component" value="Unassembled WGS sequence"/>
</dbReference>
<protein>
    <submittedName>
        <fullName evidence="2">Endonuclease Q family protein</fullName>
    </submittedName>
</protein>
<reference evidence="2" key="1">
    <citation type="submission" date="2022-08" db="EMBL/GenBank/DDBJ databases">
        <authorList>
            <person name="Wang H."/>
        </authorList>
    </citation>
    <scope>NUCLEOTIDE SEQUENCE</scope>
    <source>
        <strain evidence="2">PS10</strain>
    </source>
</reference>
<keyword evidence="1" id="KW-0472">Membrane</keyword>
<dbReference type="RefSeq" id="WP_284937962.1">
    <property type="nucleotide sequence ID" value="NZ_JANURM010000010.1"/>
</dbReference>
<name>A0ABT7HSB5_9BACT</name>
<comment type="caution">
    <text evidence="2">The sequence shown here is derived from an EMBL/GenBank/DDBJ whole genome shotgun (WGS) entry which is preliminary data.</text>
</comment>
<keyword evidence="1" id="KW-1133">Transmembrane helix</keyword>
<dbReference type="EMBL" id="JANURM010000010">
    <property type="protein sequence ID" value="MDL0089303.1"/>
    <property type="molecule type" value="Genomic_DNA"/>
</dbReference>
<evidence type="ECO:0000313" key="2">
    <source>
        <dbReference type="EMBL" id="MDL0089303.1"/>
    </source>
</evidence>
<evidence type="ECO:0000313" key="3">
    <source>
        <dbReference type="Proteomes" id="UP001173801"/>
    </source>
</evidence>
<keyword evidence="1" id="KW-0812">Transmembrane</keyword>